<accession>A0AAW4XZN2</accession>
<comment type="caution">
    <text evidence="1">The sequence shown here is derived from an EMBL/GenBank/DDBJ whole genome shotgun (WGS) entry which is preliminary data.</text>
</comment>
<gene>
    <name evidence="1" type="ORF">LPW39_17010</name>
</gene>
<organism evidence="1 2">
    <name type="scientific">Comamonas koreensis</name>
    <dbReference type="NCBI Taxonomy" id="160825"/>
    <lineage>
        <taxon>Bacteria</taxon>
        <taxon>Pseudomonadati</taxon>
        <taxon>Pseudomonadota</taxon>
        <taxon>Betaproteobacteria</taxon>
        <taxon>Burkholderiales</taxon>
        <taxon>Comamonadaceae</taxon>
        <taxon>Comamonas</taxon>
    </lineage>
</organism>
<reference evidence="1 2" key="1">
    <citation type="submission" date="2021-11" db="EMBL/GenBank/DDBJ databases">
        <title>Genome sequence.</title>
        <authorList>
            <person name="Sun Q."/>
        </authorList>
    </citation>
    <scope>NUCLEOTIDE SEQUENCE [LARGE SCALE GENOMIC DNA]</scope>
    <source>
        <strain evidence="1 2">KCTC 12005</strain>
    </source>
</reference>
<protein>
    <recommendedName>
        <fullName evidence="3">Phage tail protein</fullName>
    </recommendedName>
</protein>
<evidence type="ECO:0008006" key="3">
    <source>
        <dbReference type="Google" id="ProtNLM"/>
    </source>
</evidence>
<name>A0AAW4XZN2_9BURK</name>
<keyword evidence="2" id="KW-1185">Reference proteome</keyword>
<proteinExistence type="predicted"/>
<dbReference type="RefSeq" id="WP_230777955.1">
    <property type="nucleotide sequence ID" value="NZ_JAJNCT010000021.1"/>
</dbReference>
<sequence>MSGSLGAVIYGELRAVATQVATAIANIAAVKADIATARGEATANRDSINGNTNAARDNINAVTNAARDNVKAHVSAAVAGVGGIRNVQHAVGTNANWTNGDEGTGTARYLDVPISAVNPAKTFIIPIRTVWMGGAGPVPMSYRLINASTVRCLAYSNGNNPGAYGFCVVEGV</sequence>
<dbReference type="Proteomes" id="UP001199260">
    <property type="component" value="Unassembled WGS sequence"/>
</dbReference>
<evidence type="ECO:0000313" key="2">
    <source>
        <dbReference type="Proteomes" id="UP001199260"/>
    </source>
</evidence>
<dbReference type="EMBL" id="JAJNCT010000021">
    <property type="protein sequence ID" value="MCD2166826.1"/>
    <property type="molecule type" value="Genomic_DNA"/>
</dbReference>
<evidence type="ECO:0000313" key="1">
    <source>
        <dbReference type="EMBL" id="MCD2166826.1"/>
    </source>
</evidence>
<dbReference type="AlphaFoldDB" id="A0AAW4XZN2"/>